<dbReference type="Proteomes" id="UP000245207">
    <property type="component" value="Unassembled WGS sequence"/>
</dbReference>
<dbReference type="STRING" id="35608.A0A2U1LV61"/>
<evidence type="ECO:0000313" key="2">
    <source>
        <dbReference type="Proteomes" id="UP000245207"/>
    </source>
</evidence>
<name>A0A2U1LV61_ARTAN</name>
<dbReference type="GO" id="GO:0005737">
    <property type="term" value="C:cytoplasm"/>
    <property type="evidence" value="ECO:0007669"/>
    <property type="project" value="TreeGrafter"/>
</dbReference>
<accession>A0A2U1LV61</accession>
<organism evidence="1 2">
    <name type="scientific">Artemisia annua</name>
    <name type="common">Sweet wormwood</name>
    <dbReference type="NCBI Taxonomy" id="35608"/>
    <lineage>
        <taxon>Eukaryota</taxon>
        <taxon>Viridiplantae</taxon>
        <taxon>Streptophyta</taxon>
        <taxon>Embryophyta</taxon>
        <taxon>Tracheophyta</taxon>
        <taxon>Spermatophyta</taxon>
        <taxon>Magnoliopsida</taxon>
        <taxon>eudicotyledons</taxon>
        <taxon>Gunneridae</taxon>
        <taxon>Pentapetalae</taxon>
        <taxon>asterids</taxon>
        <taxon>campanulids</taxon>
        <taxon>Asterales</taxon>
        <taxon>Asteraceae</taxon>
        <taxon>Asteroideae</taxon>
        <taxon>Anthemideae</taxon>
        <taxon>Artemisiinae</taxon>
        <taxon>Artemisia</taxon>
    </lineage>
</organism>
<evidence type="ECO:0000313" key="1">
    <source>
        <dbReference type="EMBL" id="PWA52868.1"/>
    </source>
</evidence>
<dbReference type="GO" id="GO:0006887">
    <property type="term" value="P:exocytosis"/>
    <property type="evidence" value="ECO:0007669"/>
    <property type="project" value="TreeGrafter"/>
</dbReference>
<dbReference type="GO" id="GO:0006893">
    <property type="term" value="P:Golgi to plasma membrane transport"/>
    <property type="evidence" value="ECO:0007669"/>
    <property type="project" value="TreeGrafter"/>
</dbReference>
<sequence length="291" mass="31631">MDPLLGGSSWVMDNPQPDIQVPRLSTASSSVTKAYAHNDLPNNVQGGLYVGDEHGVSVLKHEKDIALLVLPYHISARSLTAEVSMNLWDQTLILISLMNLRVKRVLIAYESGLIILWDILEAQVVVVRGDKKTSTAASSKGRKTGASSNNVVRLSGARKLPVIVLHWSANSKSQNDCDGQLFVYGGDKIGVLIAYESGLIILWDILEAQVVVVRDGDVMFWKTSTTASSKGRKYGASSNDVVRLSGARKLPVIVMHWSTNSKSQNDCDGQLFVYGGDEIGSEEFLTVSSID</sequence>
<comment type="caution">
    <text evidence="1">The sequence shown here is derived from an EMBL/GenBank/DDBJ whole genome shotgun (WGS) entry which is preliminary data.</text>
</comment>
<dbReference type="GO" id="GO:0005096">
    <property type="term" value="F:GTPase activator activity"/>
    <property type="evidence" value="ECO:0007669"/>
    <property type="project" value="TreeGrafter"/>
</dbReference>
<dbReference type="GO" id="GO:0005886">
    <property type="term" value="C:plasma membrane"/>
    <property type="evidence" value="ECO:0007669"/>
    <property type="project" value="TreeGrafter"/>
</dbReference>
<reference evidence="1 2" key="1">
    <citation type="journal article" date="2018" name="Mol. Plant">
        <title>The genome of Artemisia annua provides insight into the evolution of Asteraceae family and artemisinin biosynthesis.</title>
        <authorList>
            <person name="Shen Q."/>
            <person name="Zhang L."/>
            <person name="Liao Z."/>
            <person name="Wang S."/>
            <person name="Yan T."/>
            <person name="Shi P."/>
            <person name="Liu M."/>
            <person name="Fu X."/>
            <person name="Pan Q."/>
            <person name="Wang Y."/>
            <person name="Lv Z."/>
            <person name="Lu X."/>
            <person name="Zhang F."/>
            <person name="Jiang W."/>
            <person name="Ma Y."/>
            <person name="Chen M."/>
            <person name="Hao X."/>
            <person name="Li L."/>
            <person name="Tang Y."/>
            <person name="Lv G."/>
            <person name="Zhou Y."/>
            <person name="Sun X."/>
            <person name="Brodelius P.E."/>
            <person name="Rose J.K.C."/>
            <person name="Tang K."/>
        </authorList>
    </citation>
    <scope>NUCLEOTIDE SEQUENCE [LARGE SCALE GENOMIC DNA]</scope>
    <source>
        <strain evidence="2">cv. Huhao1</strain>
        <tissue evidence="1">Leaf</tissue>
    </source>
</reference>
<dbReference type="AlphaFoldDB" id="A0A2U1LV61"/>
<dbReference type="GO" id="GO:0045159">
    <property type="term" value="F:myosin II binding"/>
    <property type="evidence" value="ECO:0007669"/>
    <property type="project" value="TreeGrafter"/>
</dbReference>
<gene>
    <name evidence="1" type="ORF">CTI12_AA447530</name>
</gene>
<dbReference type="PANTHER" id="PTHR10241">
    <property type="entry name" value="LETHAL 2 GIANT LARVAE PROTEIN"/>
    <property type="match status" value="1"/>
</dbReference>
<dbReference type="PANTHER" id="PTHR10241:SF25">
    <property type="entry name" value="TOMOSYN, ISOFORM C"/>
    <property type="match status" value="1"/>
</dbReference>
<keyword evidence="2" id="KW-1185">Reference proteome</keyword>
<dbReference type="OrthoDB" id="19944at2759"/>
<dbReference type="EMBL" id="PKPP01007625">
    <property type="protein sequence ID" value="PWA52868.1"/>
    <property type="molecule type" value="Genomic_DNA"/>
</dbReference>
<dbReference type="GO" id="GO:0019905">
    <property type="term" value="F:syntaxin binding"/>
    <property type="evidence" value="ECO:0007669"/>
    <property type="project" value="TreeGrafter"/>
</dbReference>
<protein>
    <submittedName>
        <fullName evidence="1">Uncharacterized protein</fullName>
    </submittedName>
</protein>
<proteinExistence type="predicted"/>